<dbReference type="GO" id="GO:0071949">
    <property type="term" value="F:FAD binding"/>
    <property type="evidence" value="ECO:0007669"/>
    <property type="project" value="TreeGrafter"/>
</dbReference>
<dbReference type="RefSeq" id="WP_009020951.1">
    <property type="nucleotide sequence ID" value="NZ_DS999411.1"/>
</dbReference>
<dbReference type="Gene3D" id="1.25.40.80">
    <property type="match status" value="1"/>
</dbReference>
<dbReference type="GO" id="GO:0000719">
    <property type="term" value="P:photoreactive repair"/>
    <property type="evidence" value="ECO:0007669"/>
    <property type="project" value="UniProtKB-ARBA"/>
</dbReference>
<dbReference type="Pfam" id="PF00875">
    <property type="entry name" value="DNA_photolyase"/>
    <property type="match status" value="1"/>
</dbReference>
<dbReference type="PROSITE" id="PS00394">
    <property type="entry name" value="DNA_PHOTOLYASES_1_1"/>
    <property type="match status" value="1"/>
</dbReference>
<evidence type="ECO:0000256" key="3">
    <source>
        <dbReference type="ARBA" id="ARBA00013149"/>
    </source>
</evidence>
<dbReference type="PROSITE" id="PS51645">
    <property type="entry name" value="PHR_CRY_ALPHA_BETA"/>
    <property type="match status" value="1"/>
</dbReference>
<dbReference type="PANTHER" id="PTHR11455">
    <property type="entry name" value="CRYPTOCHROME"/>
    <property type="match status" value="1"/>
</dbReference>
<dbReference type="SUPFAM" id="SSF48173">
    <property type="entry name" value="Cryptochrome/photolyase FAD-binding domain"/>
    <property type="match status" value="1"/>
</dbReference>
<evidence type="ECO:0000256" key="1">
    <source>
        <dbReference type="ARBA" id="ARBA00001932"/>
    </source>
</evidence>
<dbReference type="SUPFAM" id="SSF52425">
    <property type="entry name" value="Cryptochrome/photolyase, N-terminal domain"/>
    <property type="match status" value="1"/>
</dbReference>
<evidence type="ECO:0000313" key="16">
    <source>
        <dbReference type="EMBL" id="EED36207.1"/>
    </source>
</evidence>
<dbReference type="EC" id="4.1.99.3" evidence="3"/>
<feature type="domain" description="Photolyase/cryptochrome alpha/beta" evidence="15">
    <location>
        <begin position="3"/>
        <end position="131"/>
    </location>
</feature>
<evidence type="ECO:0000256" key="4">
    <source>
        <dbReference type="ARBA" id="ARBA00014046"/>
    </source>
</evidence>
<keyword evidence="7 14" id="KW-0157">Chromophore</keyword>
<dbReference type="InterPro" id="IPR014729">
    <property type="entry name" value="Rossmann-like_a/b/a_fold"/>
</dbReference>
<keyword evidence="5 12" id="KW-0285">Flavoprotein</keyword>
<dbReference type="Gene3D" id="1.10.579.10">
    <property type="entry name" value="DNA Cyclobutane Dipyrimidine Photolyase, subunit A, domain 3"/>
    <property type="match status" value="1"/>
</dbReference>
<organism evidence="16 17">
    <name type="scientific">Luminiphilus syltensis NOR5-1B</name>
    <dbReference type="NCBI Taxonomy" id="565045"/>
    <lineage>
        <taxon>Bacteria</taxon>
        <taxon>Pseudomonadati</taxon>
        <taxon>Pseudomonadota</taxon>
        <taxon>Gammaproteobacteria</taxon>
        <taxon>Cellvibrionales</taxon>
        <taxon>Halieaceae</taxon>
        <taxon>Luminiphilus</taxon>
    </lineage>
</organism>
<dbReference type="Proteomes" id="UP000004699">
    <property type="component" value="Unassembled WGS sequence"/>
</dbReference>
<evidence type="ECO:0000256" key="8">
    <source>
        <dbReference type="ARBA" id="ARBA00031671"/>
    </source>
</evidence>
<dbReference type="HOGENOM" id="CLU_010348_2_2_6"/>
<feature type="site" description="Electron transfer via tryptophanyl radical" evidence="13">
    <location>
        <position position="360"/>
    </location>
</feature>
<evidence type="ECO:0000313" key="17">
    <source>
        <dbReference type="Proteomes" id="UP000004699"/>
    </source>
</evidence>
<name>B8KQQ2_9GAMM</name>
<dbReference type="InterPro" id="IPR036134">
    <property type="entry name" value="Crypto/Photolyase_FAD-like_sf"/>
</dbReference>
<dbReference type="InterPro" id="IPR036155">
    <property type="entry name" value="Crypto/Photolyase_N_sf"/>
</dbReference>
<evidence type="ECO:0000256" key="13">
    <source>
        <dbReference type="PIRSR" id="PIRSR602081-2"/>
    </source>
</evidence>
<evidence type="ECO:0000256" key="12">
    <source>
        <dbReference type="PIRSR" id="PIRSR602081-1"/>
    </source>
</evidence>
<proteinExistence type="inferred from homology"/>
<feature type="binding site" evidence="12">
    <location>
        <position position="273"/>
    </location>
    <ligand>
        <name>FAD</name>
        <dbReference type="ChEBI" id="CHEBI:57692"/>
    </ligand>
</feature>
<dbReference type="EMBL" id="DS999411">
    <property type="protein sequence ID" value="EED36207.1"/>
    <property type="molecule type" value="Genomic_DNA"/>
</dbReference>
<dbReference type="GO" id="GO:0003677">
    <property type="term" value="F:DNA binding"/>
    <property type="evidence" value="ECO:0007669"/>
    <property type="project" value="TreeGrafter"/>
</dbReference>
<gene>
    <name evidence="16" type="ORF">NOR51B_2155</name>
</gene>
<accession>B8KQQ2</accession>
<evidence type="ECO:0000256" key="7">
    <source>
        <dbReference type="ARBA" id="ARBA00022991"/>
    </source>
</evidence>
<evidence type="ECO:0000256" key="2">
    <source>
        <dbReference type="ARBA" id="ARBA00005862"/>
    </source>
</evidence>
<protein>
    <recommendedName>
        <fullName evidence="4">Deoxyribodipyrimidine photo-lyase</fullName>
        <ecNumber evidence="3">4.1.99.3</ecNumber>
    </recommendedName>
    <alternativeName>
        <fullName evidence="8">DNA photolyase</fullName>
    </alternativeName>
    <alternativeName>
        <fullName evidence="11">Photoreactivating enzyme</fullName>
    </alternativeName>
</protein>
<feature type="binding site" evidence="12">
    <location>
        <begin position="373"/>
        <end position="375"/>
    </location>
    <ligand>
        <name>FAD</name>
        <dbReference type="ChEBI" id="CHEBI:57692"/>
    </ligand>
</feature>
<dbReference type="FunFam" id="1.10.579.10:FF:000003">
    <property type="entry name" value="Deoxyribodipyrimidine photo-lyase"/>
    <property type="match status" value="1"/>
</dbReference>
<reference evidence="17" key="1">
    <citation type="journal article" date="2013" name="BMC Microbiol.">
        <title>Taxonomy and evolution of bacteriochlorophyll a-containing members of the OM60/NOR5 clade of marine gammaproteobacteria: description of Luminiphilus syltensis gen. nov., sp. nov., reclassification of Haliea rubra as Pseudohaliea rubra gen. nov., comb. nov., and emendation of Chromatocurvus halotolerans.</title>
        <authorList>
            <person name="Spring S."/>
            <person name="Riedel T."/>
            <person name="Sproer C."/>
            <person name="Yan S."/>
            <person name="Harder J."/>
            <person name="Fuchs B.M."/>
        </authorList>
    </citation>
    <scope>NUCLEOTIDE SEQUENCE [LARGE SCALE GENOMIC DNA]</scope>
    <source>
        <strain evidence="17">NOR51-B</strain>
    </source>
</reference>
<evidence type="ECO:0000256" key="5">
    <source>
        <dbReference type="ARBA" id="ARBA00022630"/>
    </source>
</evidence>
<feature type="binding site" evidence="12">
    <location>
        <begin position="235"/>
        <end position="239"/>
    </location>
    <ligand>
        <name>FAD</name>
        <dbReference type="ChEBI" id="CHEBI:57692"/>
    </ligand>
</feature>
<evidence type="ECO:0000256" key="6">
    <source>
        <dbReference type="ARBA" id="ARBA00022827"/>
    </source>
</evidence>
<evidence type="ECO:0000256" key="11">
    <source>
        <dbReference type="ARBA" id="ARBA00083107"/>
    </source>
</evidence>
<comment type="similarity">
    <text evidence="2">Belongs to the DNA photolyase class-1 family.</text>
</comment>
<dbReference type="AlphaFoldDB" id="B8KQQ2"/>
<dbReference type="GO" id="GO:0009416">
    <property type="term" value="P:response to light stimulus"/>
    <property type="evidence" value="ECO:0007669"/>
    <property type="project" value="TreeGrafter"/>
</dbReference>
<keyword evidence="16" id="KW-0456">Lyase</keyword>
<dbReference type="Pfam" id="PF03441">
    <property type="entry name" value="FAD_binding_7"/>
    <property type="match status" value="1"/>
</dbReference>
<feature type="site" description="Electron transfer via tryptophanyl radical" evidence="13">
    <location>
        <position position="383"/>
    </location>
</feature>
<dbReference type="Gene3D" id="3.40.50.620">
    <property type="entry name" value="HUPs"/>
    <property type="match status" value="1"/>
</dbReference>
<dbReference type="OrthoDB" id="9772484at2"/>
<dbReference type="eggNOG" id="COG0415">
    <property type="taxonomic scope" value="Bacteria"/>
</dbReference>
<dbReference type="InterPro" id="IPR006050">
    <property type="entry name" value="DNA_photolyase_N"/>
</dbReference>
<dbReference type="PANTHER" id="PTHR11455:SF9">
    <property type="entry name" value="CRYPTOCHROME CIRCADIAN CLOCK 5 ISOFORM X1"/>
    <property type="match status" value="1"/>
</dbReference>
<comment type="catalytic activity">
    <reaction evidence="9">
        <text>cyclobutadipyrimidine (in DNA) = 2 pyrimidine residues (in DNA).</text>
        <dbReference type="EC" id="4.1.99.3"/>
    </reaction>
</comment>
<dbReference type="STRING" id="565045.NOR51B_2155"/>
<comment type="function">
    <text evidence="10">Involved in repair of UV radiation-induced DNA damage. Catalyzes the light-dependent monomerization (300-600 nm) of cyclobutyl pyrimidine dimers (in cis-syn configuration), which are formed between adjacent bases on the same DNA strand upon exposure to ultraviolet radiation.</text>
</comment>
<evidence type="ECO:0000259" key="15">
    <source>
        <dbReference type="PROSITE" id="PS51645"/>
    </source>
</evidence>
<evidence type="ECO:0000256" key="14">
    <source>
        <dbReference type="RuleBase" id="RU004182"/>
    </source>
</evidence>
<feature type="site" description="Electron transfer via tryptophanyl radical" evidence="13">
    <location>
        <position position="307"/>
    </location>
</feature>
<dbReference type="InterPro" id="IPR005101">
    <property type="entry name" value="Cryptochr/Photolyase_FAD-bd"/>
</dbReference>
<comment type="cofactor">
    <cofactor evidence="1">
        <name>(6R)-5,10-methylene-5,6,7,8-tetrahydrofolate</name>
        <dbReference type="ChEBI" id="CHEBI:15636"/>
    </cofactor>
</comment>
<keyword evidence="17" id="KW-1185">Reference proteome</keyword>
<dbReference type="PRINTS" id="PR00147">
    <property type="entry name" value="DNAPHOTLYASE"/>
</dbReference>
<comment type="similarity">
    <text evidence="14">Belongs to the DNA photolyase family.</text>
</comment>
<keyword evidence="6 12" id="KW-0274">FAD</keyword>
<evidence type="ECO:0000256" key="10">
    <source>
        <dbReference type="ARBA" id="ARBA00059220"/>
    </source>
</evidence>
<dbReference type="InterPro" id="IPR002081">
    <property type="entry name" value="Cryptochrome/DNA_photolyase_1"/>
</dbReference>
<dbReference type="InterPro" id="IPR018394">
    <property type="entry name" value="DNA_photolyase_1_CS_C"/>
</dbReference>
<feature type="binding site" evidence="12">
    <location>
        <position position="223"/>
    </location>
    <ligand>
        <name>FAD</name>
        <dbReference type="ChEBI" id="CHEBI:57692"/>
    </ligand>
</feature>
<sequence>MAETTIFWFRQDLRLTDLPGLCAAAERGAVLPVFIHDPSLGNEWSLGGASQWWLHYSLKSLQASIEARGGELILRRGAPEDVLTALIEESGASAVYSSRQYQPWATSLETTLHETLTDEGIDYKRYAGTLLFEPGSVLTGGGTPYKVFTPFWRACLQSEAPREPRSIPDVEWHVGVRSESVEDWNLRPSNPNWADGWESLWSPGEEGATRRLDDFLAGTVKHYGDGRDIPAEAYTSRLSPHLKFGEISPRQIWHAAQYAKQRLPEAAESIDKFLSEIGWREFCYTLLDQFPEMPNKPFKAQFDHFPWAGTQKALKAWQKGLTGYPIVDAGMRELWQTGFMHNRVRMITGSFLTKHLLTHWRAGELWFWDCLVDADIASNACSWQWVAGSGADASPYFRIFNPIAQGEKFDKAGEYVRRYVPEIANLPDKYIHKPWEAPASILEQSGIVLGDTYPEPIVDHKSARQSALAAYEEVKNS</sequence>
<dbReference type="GO" id="GO:0003904">
    <property type="term" value="F:deoxyribodipyrimidine photo-lyase activity"/>
    <property type="evidence" value="ECO:0007669"/>
    <property type="project" value="UniProtKB-EC"/>
</dbReference>
<evidence type="ECO:0000256" key="9">
    <source>
        <dbReference type="ARBA" id="ARBA00033999"/>
    </source>
</evidence>
<comment type="cofactor">
    <cofactor evidence="12">
        <name>FAD</name>
        <dbReference type="ChEBI" id="CHEBI:57692"/>
    </cofactor>
    <text evidence="12">Binds 1 FAD per subunit.</text>
</comment>